<evidence type="ECO:0000313" key="4">
    <source>
        <dbReference type="RefSeq" id="XP_034101188.1"/>
    </source>
</evidence>
<sequence length="311" mass="36061">MSNSNSRKLYTNMERPSSSAMQMLYAELAAVKSQNTRLEEENLLLQHRLNRVSTDQHTNSAVNVEAKIKAFQMEEERDRILETLQLHKKKYNKLHDAYLEKVTRCKALEEMFKRQKTLTGLVMKSAVDQRNSEQQLLLEKRRSQQQSEQNNAAEVQQLQAKIAKMQKALDESYDIIDEMDFELESVDLLEMQNKNLRDEISALKAQLATAPPMPTDIDDPPPKYAPADPAGLDAHRDYRRKVASTRDSEYFLKNDDADAETLERAAMTHSLVQTVEAESNCLRRELLRSRYRLSIRAKLEKEEEEENQQDD</sequence>
<proteinExistence type="predicted"/>
<evidence type="ECO:0000256" key="1">
    <source>
        <dbReference type="SAM" id="Coils"/>
    </source>
</evidence>
<dbReference type="Proteomes" id="UP000515160">
    <property type="component" value="Chromosome 2L"/>
</dbReference>
<protein>
    <submittedName>
        <fullName evidence="4">ERC protein 2</fullName>
    </submittedName>
</protein>
<dbReference type="AlphaFoldDB" id="A0A6P8WPB0"/>
<evidence type="ECO:0000313" key="3">
    <source>
        <dbReference type="Proteomes" id="UP000515160"/>
    </source>
</evidence>
<accession>A0A6P8WPB0</accession>
<dbReference type="RefSeq" id="XP_034101188.1">
    <property type="nucleotide sequence ID" value="XM_034245297.2"/>
</dbReference>
<feature type="coiled-coil region" evidence="1">
    <location>
        <begin position="21"/>
        <end position="48"/>
    </location>
</feature>
<dbReference type="OrthoDB" id="8069750at2759"/>
<reference evidence="4" key="1">
    <citation type="submission" date="2025-08" db="UniProtKB">
        <authorList>
            <consortium name="RefSeq"/>
        </authorList>
    </citation>
    <scope>IDENTIFICATION</scope>
    <source>
        <strain evidence="4">15112-1751.03</strain>
        <tissue evidence="4">Whole Adult</tissue>
    </source>
</reference>
<organism evidence="3 4">
    <name type="scientific">Drosophila albomicans</name>
    <name type="common">Fruit fly</name>
    <dbReference type="NCBI Taxonomy" id="7291"/>
    <lineage>
        <taxon>Eukaryota</taxon>
        <taxon>Metazoa</taxon>
        <taxon>Ecdysozoa</taxon>
        <taxon>Arthropoda</taxon>
        <taxon>Hexapoda</taxon>
        <taxon>Insecta</taxon>
        <taxon>Pterygota</taxon>
        <taxon>Neoptera</taxon>
        <taxon>Endopterygota</taxon>
        <taxon>Diptera</taxon>
        <taxon>Brachycera</taxon>
        <taxon>Muscomorpha</taxon>
        <taxon>Ephydroidea</taxon>
        <taxon>Drosophilidae</taxon>
        <taxon>Drosophila</taxon>
    </lineage>
</organism>
<feature type="region of interest" description="Disordered" evidence="2">
    <location>
        <begin position="133"/>
        <end position="152"/>
    </location>
</feature>
<keyword evidence="1" id="KW-0175">Coiled coil</keyword>
<evidence type="ECO:0000256" key="2">
    <source>
        <dbReference type="SAM" id="MobiDB-lite"/>
    </source>
</evidence>
<keyword evidence="3" id="KW-1185">Reference proteome</keyword>
<name>A0A6P8WPB0_DROAB</name>
<gene>
    <name evidence="4" type="primary">LOC117565924</name>
</gene>
<dbReference type="GeneID" id="117565924"/>